<keyword evidence="3" id="KW-1185">Reference proteome</keyword>
<dbReference type="PANTHER" id="PTHR45947:SF3">
    <property type="entry name" value="SULFOQUINOVOSYL TRANSFERASE SQD2"/>
    <property type="match status" value="1"/>
</dbReference>
<dbReference type="RefSeq" id="WP_255893809.1">
    <property type="nucleotide sequence ID" value="NZ_JAMZEG020000001.1"/>
</dbReference>
<name>A0ABT5WDC5_9GAMM</name>
<protein>
    <submittedName>
        <fullName evidence="2">Glycosyltransferase</fullName>
    </submittedName>
</protein>
<gene>
    <name evidence="2" type="ORF">M3I01_001590</name>
</gene>
<dbReference type="Pfam" id="PF00534">
    <property type="entry name" value="Glycos_transf_1"/>
    <property type="match status" value="1"/>
</dbReference>
<evidence type="ECO:0000313" key="3">
    <source>
        <dbReference type="Proteomes" id="UP001139522"/>
    </source>
</evidence>
<dbReference type="Gene3D" id="3.40.50.2000">
    <property type="entry name" value="Glycogen Phosphorylase B"/>
    <property type="match status" value="2"/>
</dbReference>
<dbReference type="PANTHER" id="PTHR45947">
    <property type="entry name" value="SULFOQUINOVOSYL TRANSFERASE SQD2"/>
    <property type="match status" value="1"/>
</dbReference>
<evidence type="ECO:0000259" key="1">
    <source>
        <dbReference type="Pfam" id="PF00534"/>
    </source>
</evidence>
<dbReference type="InterPro" id="IPR050194">
    <property type="entry name" value="Glycosyltransferase_grp1"/>
</dbReference>
<dbReference type="EMBL" id="JAMZEG020000001">
    <property type="protein sequence ID" value="MDE8601621.1"/>
    <property type="molecule type" value="Genomic_DNA"/>
</dbReference>
<accession>A0ABT5WDC5</accession>
<feature type="domain" description="Glycosyl transferase family 1" evidence="1">
    <location>
        <begin position="177"/>
        <end position="337"/>
    </location>
</feature>
<dbReference type="SUPFAM" id="SSF53756">
    <property type="entry name" value="UDP-Glycosyltransferase/glycogen phosphorylase"/>
    <property type="match status" value="1"/>
</dbReference>
<dbReference type="InterPro" id="IPR001296">
    <property type="entry name" value="Glyco_trans_1"/>
</dbReference>
<dbReference type="Proteomes" id="UP001139522">
    <property type="component" value="Unassembled WGS sequence"/>
</dbReference>
<evidence type="ECO:0000313" key="2">
    <source>
        <dbReference type="EMBL" id="MDE8601621.1"/>
    </source>
</evidence>
<sequence length="359" mass="42095">MSKKRELIILHDLDGRPYYKALESLDFSRVRFVESSIFRILARDFLKNKNIFFSIRRFFKNLLFRLSVPFIKNKVIVMGMAPNDFRVVYYSFLKKKNKLIIHTSHPYWNDSERSIRKYGSYLDKFFRAIWIKTLNDSNISVVCVTKASLNSLLLFSGSTRIYQIYHAVDESIYYPNRNKKQNDVLHIAFIGNFVFSKGLVIIKYLVESLADDDRFKFHIIGDGENKSFLSETLLYKNVTYYGQVYDDRKKSEVLRYCDVLINPSIKTKKWQELLGIVNIEGMMSGLAVIASKHIGPEEIINSDVGILVDDSEENVFLNKIKFLQENPEALYSYQKNAVKESQRFSFECISKKWKDIIDE</sequence>
<reference evidence="2" key="1">
    <citation type="submission" date="2023-01" db="EMBL/GenBank/DDBJ databases">
        <title>Psychroserpens sp. MSW6 and Marinomonas sp. RSW2, isolated from seawater.</title>
        <authorList>
            <person name="Kristyanto S."/>
            <person name="Jung J."/>
            <person name="Kim J.M."/>
            <person name="Jeon C.O."/>
        </authorList>
    </citation>
    <scope>NUCLEOTIDE SEQUENCE</scope>
    <source>
        <strain evidence="2">RSW2</strain>
    </source>
</reference>
<proteinExistence type="predicted"/>
<dbReference type="CDD" id="cd03801">
    <property type="entry name" value="GT4_PimA-like"/>
    <property type="match status" value="1"/>
</dbReference>
<comment type="caution">
    <text evidence="2">The sequence shown here is derived from an EMBL/GenBank/DDBJ whole genome shotgun (WGS) entry which is preliminary data.</text>
</comment>
<organism evidence="2 3">
    <name type="scientific">Marinomonas maritima</name>
    <dbReference type="NCBI Taxonomy" id="2940935"/>
    <lineage>
        <taxon>Bacteria</taxon>
        <taxon>Pseudomonadati</taxon>
        <taxon>Pseudomonadota</taxon>
        <taxon>Gammaproteobacteria</taxon>
        <taxon>Oceanospirillales</taxon>
        <taxon>Oceanospirillaceae</taxon>
        <taxon>Marinomonas</taxon>
    </lineage>
</organism>